<keyword evidence="1" id="KW-1133">Transmembrane helix</keyword>
<dbReference type="Pfam" id="PF19478">
    <property type="entry name" value="TrbL_2"/>
    <property type="match status" value="1"/>
</dbReference>
<feature type="transmembrane region" description="Helical" evidence="1">
    <location>
        <begin position="86"/>
        <end position="108"/>
    </location>
</feature>
<evidence type="ECO:0000313" key="3">
    <source>
        <dbReference type="Proteomes" id="UP000235589"/>
    </source>
</evidence>
<proteinExistence type="predicted"/>
<feature type="transmembrane region" description="Helical" evidence="1">
    <location>
        <begin position="210"/>
        <end position="231"/>
    </location>
</feature>
<gene>
    <name evidence="2" type="ORF">B9O19_00162</name>
</gene>
<organism evidence="2 3">
    <name type="scientific">Monoglobus pectinilyticus</name>
    <dbReference type="NCBI Taxonomy" id="1981510"/>
    <lineage>
        <taxon>Bacteria</taxon>
        <taxon>Bacillati</taxon>
        <taxon>Bacillota</taxon>
        <taxon>Clostridia</taxon>
        <taxon>Monoglobales</taxon>
        <taxon>Monoglobaceae</taxon>
        <taxon>Monoglobus</taxon>
    </lineage>
</organism>
<dbReference type="GeneID" id="98061595"/>
<keyword evidence="3" id="KW-1185">Reference proteome</keyword>
<name>A0A2K9NZ70_9FIRM</name>
<feature type="transmembrane region" description="Helical" evidence="1">
    <location>
        <begin position="40"/>
        <end position="65"/>
    </location>
</feature>
<evidence type="ECO:0000256" key="1">
    <source>
        <dbReference type="SAM" id="Phobius"/>
    </source>
</evidence>
<dbReference type="InterPro" id="IPR045798">
    <property type="entry name" value="TrbL_Firmicutes"/>
</dbReference>
<dbReference type="AlphaFoldDB" id="A0A2K9NZ70"/>
<sequence>MSDNWVVQNLENALETWNSKLSEIWQLLTTSPQQFKGGSIWSVMVNINGAVQAIGLALLVLFFVVGVVRTCGSFTDVKKPEHALKLFIRFAIAKGVITYGLELMLALFDIVQGTISTIMTSAGFGTPNQTTLPAEMVTTIESCGFFESIPLWAVTLIGGLFITVLSFIMIMTVYGRFFKLYMYTALAPIPLSTFAGEPSQNVGKSFIKSYCAVLLEGAVIVLACIIFSLFASTPPVVNPDAAAVTQVWAYIGELVFNMLVLVGAVKMSDRIIREMMGL</sequence>
<evidence type="ECO:0000313" key="2">
    <source>
        <dbReference type="EMBL" id="AUO18346.1"/>
    </source>
</evidence>
<reference evidence="2 3" key="1">
    <citation type="submission" date="2017-04" db="EMBL/GenBank/DDBJ databases">
        <title>Monoglobus pectinilyticus 14 draft genome.</title>
        <authorList>
            <person name="Kim C."/>
            <person name="Rosendale D.I."/>
            <person name="Kelly W.J."/>
            <person name="Tannock G.W."/>
            <person name="Patchett M.L."/>
            <person name="Jordens J.Z."/>
        </authorList>
    </citation>
    <scope>NUCLEOTIDE SEQUENCE [LARGE SCALE GENOMIC DNA]</scope>
    <source>
        <strain evidence="2 3">14</strain>
    </source>
</reference>
<keyword evidence="1" id="KW-0812">Transmembrane</keyword>
<accession>A0A2K9NZ70</accession>
<evidence type="ECO:0008006" key="4">
    <source>
        <dbReference type="Google" id="ProtNLM"/>
    </source>
</evidence>
<dbReference type="Proteomes" id="UP000235589">
    <property type="component" value="Chromosome"/>
</dbReference>
<dbReference type="OrthoDB" id="9807620at2"/>
<feature type="transmembrane region" description="Helical" evidence="1">
    <location>
        <begin position="151"/>
        <end position="174"/>
    </location>
</feature>
<dbReference type="EMBL" id="CP020991">
    <property type="protein sequence ID" value="AUO18346.1"/>
    <property type="molecule type" value="Genomic_DNA"/>
</dbReference>
<protein>
    <recommendedName>
        <fullName evidence="4">TrbL/VirB6 plasmid conjugal transfer protein</fullName>
    </recommendedName>
</protein>
<feature type="transmembrane region" description="Helical" evidence="1">
    <location>
        <begin position="243"/>
        <end position="265"/>
    </location>
</feature>
<dbReference type="RefSeq" id="WP_003525214.1">
    <property type="nucleotide sequence ID" value="NZ_CP020991.1"/>
</dbReference>
<dbReference type="KEGG" id="mpec:B9O19_00162"/>
<keyword evidence="1" id="KW-0472">Membrane</keyword>